<dbReference type="FunFam" id="1.10.10.10:FF:000018">
    <property type="entry name" value="DNA-binding response regulator ResD"/>
    <property type="match status" value="1"/>
</dbReference>
<dbReference type="InterPro" id="IPR001789">
    <property type="entry name" value="Sig_transdc_resp-reg_receiver"/>
</dbReference>
<gene>
    <name evidence="11" type="ORF">FG383_06905</name>
</gene>
<accession>A0A544TG76</accession>
<dbReference type="Proteomes" id="UP000318937">
    <property type="component" value="Unassembled WGS sequence"/>
</dbReference>
<dbReference type="SMART" id="SM00448">
    <property type="entry name" value="REC"/>
    <property type="match status" value="1"/>
</dbReference>
<dbReference type="PANTHER" id="PTHR48111">
    <property type="entry name" value="REGULATOR OF RPOS"/>
    <property type="match status" value="1"/>
</dbReference>
<dbReference type="PROSITE" id="PS50110">
    <property type="entry name" value="RESPONSE_REGULATORY"/>
    <property type="match status" value="1"/>
</dbReference>
<dbReference type="SMART" id="SM00862">
    <property type="entry name" value="Trans_reg_C"/>
    <property type="match status" value="1"/>
</dbReference>
<reference evidence="11 12" key="1">
    <citation type="submission" date="2019-05" db="EMBL/GenBank/DDBJ databases">
        <title>Psychrobacillus vulpis sp. nov., a new species isolated from feces of a red fox that inhabits in The Tablas de Daimiel Natural Park, Albacete, Spain.</title>
        <authorList>
            <person name="Rodriguez M."/>
            <person name="Reina J.C."/>
            <person name="Bejar V."/>
            <person name="Llamas I."/>
        </authorList>
    </citation>
    <scope>NUCLEOTIDE SEQUENCE [LARGE SCALE GENOMIC DNA]</scope>
    <source>
        <strain evidence="11 12">NHI-2</strain>
    </source>
</reference>
<dbReference type="Gene3D" id="6.10.250.690">
    <property type="match status" value="1"/>
</dbReference>
<dbReference type="Pfam" id="PF00072">
    <property type="entry name" value="Response_reg"/>
    <property type="match status" value="1"/>
</dbReference>
<feature type="modified residue" description="4-aspartylphosphate" evidence="7">
    <location>
        <position position="52"/>
    </location>
</feature>
<evidence type="ECO:0000259" key="10">
    <source>
        <dbReference type="PROSITE" id="PS51755"/>
    </source>
</evidence>
<keyword evidence="12" id="KW-1185">Reference proteome</keyword>
<keyword evidence="2 7" id="KW-0597">Phosphoprotein</keyword>
<evidence type="ECO:0000256" key="4">
    <source>
        <dbReference type="ARBA" id="ARBA00023015"/>
    </source>
</evidence>
<protein>
    <submittedName>
        <fullName evidence="11">Response regulator transcription factor</fullName>
    </submittedName>
</protein>
<dbReference type="FunFam" id="3.40.50.2300:FF:000001">
    <property type="entry name" value="DNA-binding response regulator PhoB"/>
    <property type="match status" value="1"/>
</dbReference>
<dbReference type="EMBL" id="VDGG01000011">
    <property type="protein sequence ID" value="TQR16454.1"/>
    <property type="molecule type" value="Genomic_DNA"/>
</dbReference>
<keyword evidence="3" id="KW-0902">Two-component regulatory system</keyword>
<comment type="caution">
    <text evidence="11">The sequence shown here is derived from an EMBL/GenBank/DDBJ whole genome shotgun (WGS) entry which is preliminary data.</text>
</comment>
<dbReference type="SUPFAM" id="SSF52172">
    <property type="entry name" value="CheY-like"/>
    <property type="match status" value="1"/>
</dbReference>
<feature type="domain" description="OmpR/PhoB-type" evidence="10">
    <location>
        <begin position="124"/>
        <end position="223"/>
    </location>
</feature>
<name>A0A544TG76_9BACI</name>
<evidence type="ECO:0000256" key="1">
    <source>
        <dbReference type="ARBA" id="ARBA00004496"/>
    </source>
</evidence>
<evidence type="ECO:0000256" key="5">
    <source>
        <dbReference type="ARBA" id="ARBA00023125"/>
    </source>
</evidence>
<keyword evidence="4" id="KW-0805">Transcription regulation</keyword>
<evidence type="ECO:0000313" key="11">
    <source>
        <dbReference type="EMBL" id="TQR16454.1"/>
    </source>
</evidence>
<proteinExistence type="predicted"/>
<dbReference type="GO" id="GO:0032993">
    <property type="term" value="C:protein-DNA complex"/>
    <property type="evidence" value="ECO:0007669"/>
    <property type="project" value="TreeGrafter"/>
</dbReference>
<dbReference type="RefSeq" id="WP_142606329.1">
    <property type="nucleotide sequence ID" value="NZ_VDGG01000011.1"/>
</dbReference>
<dbReference type="PANTHER" id="PTHR48111:SF21">
    <property type="entry name" value="DNA-BINDING DUAL MASTER TRANSCRIPTIONAL REGULATOR RPAA"/>
    <property type="match status" value="1"/>
</dbReference>
<evidence type="ECO:0000259" key="9">
    <source>
        <dbReference type="PROSITE" id="PS50110"/>
    </source>
</evidence>
<sequence>MKKILIIEDEFAISEVLRVYLQKAGFLVEQVFNGIEAMEMFYSGQPDLVLLDVMLPGKDGWKILQEIRQFNTCAVIMLTALGDIHYRLNGLNEGADDYIAKPFNGEEVVARVKAVLRRFQAENSQVKRFGKLEIDLKSHDVKLLGKTIRLTPRDLSVLLFLADHPNQTFTRDQLIEEVWGWDYEGSDRAVDLAIKRLRNALQDWPKEEGEIKTLRGMGYQLGVYKK</sequence>
<feature type="DNA-binding region" description="OmpR/PhoB-type" evidence="8">
    <location>
        <begin position="124"/>
        <end position="223"/>
    </location>
</feature>
<dbReference type="Gene3D" id="3.40.50.2300">
    <property type="match status" value="1"/>
</dbReference>
<dbReference type="GO" id="GO:0006355">
    <property type="term" value="P:regulation of DNA-templated transcription"/>
    <property type="evidence" value="ECO:0007669"/>
    <property type="project" value="InterPro"/>
</dbReference>
<dbReference type="GO" id="GO:0000976">
    <property type="term" value="F:transcription cis-regulatory region binding"/>
    <property type="evidence" value="ECO:0007669"/>
    <property type="project" value="TreeGrafter"/>
</dbReference>
<dbReference type="CDD" id="cd00383">
    <property type="entry name" value="trans_reg_C"/>
    <property type="match status" value="1"/>
</dbReference>
<dbReference type="Gene3D" id="1.10.10.10">
    <property type="entry name" value="Winged helix-like DNA-binding domain superfamily/Winged helix DNA-binding domain"/>
    <property type="match status" value="1"/>
</dbReference>
<dbReference type="InterPro" id="IPR036388">
    <property type="entry name" value="WH-like_DNA-bd_sf"/>
</dbReference>
<dbReference type="PROSITE" id="PS51755">
    <property type="entry name" value="OMPR_PHOB"/>
    <property type="match status" value="1"/>
</dbReference>
<evidence type="ECO:0000256" key="7">
    <source>
        <dbReference type="PROSITE-ProRule" id="PRU00169"/>
    </source>
</evidence>
<dbReference type="GO" id="GO:0005829">
    <property type="term" value="C:cytosol"/>
    <property type="evidence" value="ECO:0007669"/>
    <property type="project" value="TreeGrafter"/>
</dbReference>
<feature type="domain" description="Response regulatory" evidence="9">
    <location>
        <begin position="3"/>
        <end position="116"/>
    </location>
</feature>
<dbReference type="AlphaFoldDB" id="A0A544TG76"/>
<dbReference type="InterPro" id="IPR011006">
    <property type="entry name" value="CheY-like_superfamily"/>
</dbReference>
<evidence type="ECO:0000313" key="12">
    <source>
        <dbReference type="Proteomes" id="UP000318937"/>
    </source>
</evidence>
<dbReference type="Pfam" id="PF00486">
    <property type="entry name" value="Trans_reg_C"/>
    <property type="match status" value="1"/>
</dbReference>
<evidence type="ECO:0000256" key="8">
    <source>
        <dbReference type="PROSITE-ProRule" id="PRU01091"/>
    </source>
</evidence>
<keyword evidence="5 8" id="KW-0238">DNA-binding</keyword>
<dbReference type="InterPro" id="IPR001867">
    <property type="entry name" value="OmpR/PhoB-type_DNA-bd"/>
</dbReference>
<evidence type="ECO:0000256" key="6">
    <source>
        <dbReference type="ARBA" id="ARBA00023163"/>
    </source>
</evidence>
<evidence type="ECO:0000256" key="3">
    <source>
        <dbReference type="ARBA" id="ARBA00023012"/>
    </source>
</evidence>
<dbReference type="GO" id="GO:0000156">
    <property type="term" value="F:phosphorelay response regulator activity"/>
    <property type="evidence" value="ECO:0007669"/>
    <property type="project" value="TreeGrafter"/>
</dbReference>
<dbReference type="InterPro" id="IPR039420">
    <property type="entry name" value="WalR-like"/>
</dbReference>
<evidence type="ECO:0000256" key="2">
    <source>
        <dbReference type="ARBA" id="ARBA00022553"/>
    </source>
</evidence>
<organism evidence="11 12">
    <name type="scientific">Psychrobacillus soli</name>
    <dbReference type="NCBI Taxonomy" id="1543965"/>
    <lineage>
        <taxon>Bacteria</taxon>
        <taxon>Bacillati</taxon>
        <taxon>Bacillota</taxon>
        <taxon>Bacilli</taxon>
        <taxon>Bacillales</taxon>
        <taxon>Bacillaceae</taxon>
        <taxon>Psychrobacillus</taxon>
    </lineage>
</organism>
<keyword evidence="6" id="KW-0804">Transcription</keyword>
<dbReference type="OrthoDB" id="9790442at2"/>
<comment type="subcellular location">
    <subcellularLocation>
        <location evidence="1">Cytoplasm</location>
    </subcellularLocation>
</comment>